<dbReference type="GO" id="GO:0003723">
    <property type="term" value="F:RNA binding"/>
    <property type="evidence" value="ECO:0007669"/>
    <property type="project" value="InterPro"/>
</dbReference>
<dbReference type="GO" id="GO:0032259">
    <property type="term" value="P:methylation"/>
    <property type="evidence" value="ECO:0007669"/>
    <property type="project" value="UniProtKB-KW"/>
</dbReference>
<keyword evidence="1 4" id="KW-0489">Methyltransferase</keyword>
<dbReference type="SUPFAM" id="SSF75217">
    <property type="entry name" value="alpha/beta knot"/>
    <property type="match status" value="1"/>
</dbReference>
<accession>A0A1H7MJ50</accession>
<keyword evidence="5" id="KW-1185">Reference proteome</keyword>
<proteinExistence type="predicted"/>
<dbReference type="Gene3D" id="3.40.1280.10">
    <property type="match status" value="1"/>
</dbReference>
<dbReference type="GO" id="GO:0006396">
    <property type="term" value="P:RNA processing"/>
    <property type="evidence" value="ECO:0007669"/>
    <property type="project" value="InterPro"/>
</dbReference>
<keyword evidence="2 4" id="KW-0808">Transferase</keyword>
<dbReference type="InterPro" id="IPR029026">
    <property type="entry name" value="tRNA_m1G_MTases_N"/>
</dbReference>
<dbReference type="STRING" id="1233.SAMN05216387_105101"/>
<name>A0A1H7MJ50_9PROT</name>
<dbReference type="Proteomes" id="UP000198620">
    <property type="component" value="Unassembled WGS sequence"/>
</dbReference>
<organism evidence="4 5">
    <name type="scientific">Nitrosovibrio tenuis</name>
    <dbReference type="NCBI Taxonomy" id="1233"/>
    <lineage>
        <taxon>Bacteria</taxon>
        <taxon>Pseudomonadati</taxon>
        <taxon>Pseudomonadota</taxon>
        <taxon>Betaproteobacteria</taxon>
        <taxon>Nitrosomonadales</taxon>
        <taxon>Nitrosomonadaceae</taxon>
        <taxon>Nitrosovibrio</taxon>
    </lineage>
</organism>
<dbReference type="PANTHER" id="PTHR43191">
    <property type="entry name" value="RRNA METHYLTRANSFERASE 3"/>
    <property type="match status" value="1"/>
</dbReference>
<evidence type="ECO:0000256" key="2">
    <source>
        <dbReference type="ARBA" id="ARBA00022679"/>
    </source>
</evidence>
<dbReference type="GO" id="GO:0008173">
    <property type="term" value="F:RNA methyltransferase activity"/>
    <property type="evidence" value="ECO:0007669"/>
    <property type="project" value="InterPro"/>
</dbReference>
<dbReference type="EMBL" id="FOBH01000005">
    <property type="protein sequence ID" value="SEL11099.1"/>
    <property type="molecule type" value="Genomic_DNA"/>
</dbReference>
<dbReference type="InterPro" id="IPR029028">
    <property type="entry name" value="Alpha/beta_knot_MTases"/>
</dbReference>
<dbReference type="Gene3D" id="3.30.1330.30">
    <property type="match status" value="1"/>
</dbReference>
<sequence>MRVRLQQTTETRVADETYHFRWKYRAQLAKRITPMLMASSQVVAAPILRRAWLLMKFITSRDNAFFKQLIKLAGSAQERKGAGLTLLDGVHLIDTYHHVIGLPHYLIVSKSYLENQEVKHLLAEQGGEKGEKVVVLPDSLFREVSPVKTPTGIIALVPISLPASLSAAMPARKGQSGDSFCVLLEAIQDPGNLGSILRSAAAAGASDAYLSDGCADAWSPKTLRAAMGAHFLLRIHEQSDLLGVARTFLGKVIATSLKARTSLYQTRLTGPVAFVFGNEGAGLSDAILQASSEQICIPMSGDMESLNAAAAAAVCFFERVRQVKDDLDWTV</sequence>
<dbReference type="PANTHER" id="PTHR43191:SF2">
    <property type="entry name" value="RRNA METHYLTRANSFERASE 3, MITOCHONDRIAL"/>
    <property type="match status" value="1"/>
</dbReference>
<evidence type="ECO:0000259" key="3">
    <source>
        <dbReference type="Pfam" id="PF00588"/>
    </source>
</evidence>
<evidence type="ECO:0000256" key="1">
    <source>
        <dbReference type="ARBA" id="ARBA00022603"/>
    </source>
</evidence>
<evidence type="ECO:0000313" key="5">
    <source>
        <dbReference type="Proteomes" id="UP000198620"/>
    </source>
</evidence>
<dbReference type="AlphaFoldDB" id="A0A1H7MJ50"/>
<feature type="domain" description="tRNA/rRNA methyltransferase SpoU type" evidence="3">
    <location>
        <begin position="180"/>
        <end position="316"/>
    </location>
</feature>
<dbReference type="Pfam" id="PF00588">
    <property type="entry name" value="SpoU_methylase"/>
    <property type="match status" value="1"/>
</dbReference>
<reference evidence="4 5" key="1">
    <citation type="submission" date="2016-10" db="EMBL/GenBank/DDBJ databases">
        <authorList>
            <person name="de Groot N.N."/>
        </authorList>
    </citation>
    <scope>NUCLEOTIDE SEQUENCE [LARGE SCALE GENOMIC DNA]</scope>
    <source>
        <strain evidence="4 5">Nv1</strain>
    </source>
</reference>
<dbReference type="CDD" id="cd18095">
    <property type="entry name" value="SpoU-like_rRNA-MTase"/>
    <property type="match status" value="1"/>
</dbReference>
<evidence type="ECO:0000313" key="4">
    <source>
        <dbReference type="EMBL" id="SEL11099.1"/>
    </source>
</evidence>
<dbReference type="InterPro" id="IPR001537">
    <property type="entry name" value="SpoU_MeTrfase"/>
</dbReference>
<gene>
    <name evidence="4" type="ORF">SAMN05216387_105101</name>
</gene>
<dbReference type="SUPFAM" id="SSF55315">
    <property type="entry name" value="L30e-like"/>
    <property type="match status" value="1"/>
</dbReference>
<dbReference type="InterPro" id="IPR029064">
    <property type="entry name" value="Ribosomal_eL30-like_sf"/>
</dbReference>
<dbReference type="InterPro" id="IPR051259">
    <property type="entry name" value="rRNA_Methyltransferase"/>
</dbReference>
<protein>
    <submittedName>
        <fullName evidence="4">RNA methyltransferase, TrmH family</fullName>
    </submittedName>
</protein>